<accession>A0A6G0ZHC5</accession>
<comment type="caution">
    <text evidence="1">The sequence shown here is derived from an EMBL/GenBank/DDBJ whole genome shotgun (WGS) entry which is preliminary data.</text>
</comment>
<protein>
    <recommendedName>
        <fullName evidence="3">MULE domain-containing protein</fullName>
    </recommendedName>
</protein>
<dbReference type="EMBL" id="VUJU01000460">
    <property type="protein sequence ID" value="KAF0770256.1"/>
    <property type="molecule type" value="Genomic_DNA"/>
</dbReference>
<dbReference type="OrthoDB" id="6736597at2759"/>
<proteinExistence type="predicted"/>
<dbReference type="Proteomes" id="UP000478052">
    <property type="component" value="Unassembled WGS sequence"/>
</dbReference>
<dbReference type="AlphaFoldDB" id="A0A6G0ZHC5"/>
<evidence type="ECO:0000313" key="1">
    <source>
        <dbReference type="EMBL" id="KAF0770256.1"/>
    </source>
</evidence>
<gene>
    <name evidence="1" type="ORF">FWK35_00007815</name>
</gene>
<name>A0A6G0ZHC5_APHCR</name>
<sequence length="83" mass="9348">MSTIPEKHAVQEFSDYLVDNYISDEGLFPPHIWASDMISSQKTTNACESFHAKFNKSFSSPHPNIFEDAIPTATEYGVYSVTE</sequence>
<evidence type="ECO:0008006" key="3">
    <source>
        <dbReference type="Google" id="ProtNLM"/>
    </source>
</evidence>
<organism evidence="1 2">
    <name type="scientific">Aphis craccivora</name>
    <name type="common">Cowpea aphid</name>
    <dbReference type="NCBI Taxonomy" id="307492"/>
    <lineage>
        <taxon>Eukaryota</taxon>
        <taxon>Metazoa</taxon>
        <taxon>Ecdysozoa</taxon>
        <taxon>Arthropoda</taxon>
        <taxon>Hexapoda</taxon>
        <taxon>Insecta</taxon>
        <taxon>Pterygota</taxon>
        <taxon>Neoptera</taxon>
        <taxon>Paraneoptera</taxon>
        <taxon>Hemiptera</taxon>
        <taxon>Sternorrhyncha</taxon>
        <taxon>Aphidomorpha</taxon>
        <taxon>Aphidoidea</taxon>
        <taxon>Aphididae</taxon>
        <taxon>Aphidini</taxon>
        <taxon>Aphis</taxon>
        <taxon>Aphis</taxon>
    </lineage>
</organism>
<evidence type="ECO:0000313" key="2">
    <source>
        <dbReference type="Proteomes" id="UP000478052"/>
    </source>
</evidence>
<reference evidence="1 2" key="1">
    <citation type="submission" date="2019-08" db="EMBL/GenBank/DDBJ databases">
        <title>Whole genome of Aphis craccivora.</title>
        <authorList>
            <person name="Voronova N.V."/>
            <person name="Shulinski R.S."/>
            <person name="Bandarenka Y.V."/>
            <person name="Zhorov D.G."/>
            <person name="Warner D."/>
        </authorList>
    </citation>
    <scope>NUCLEOTIDE SEQUENCE [LARGE SCALE GENOMIC DNA]</scope>
    <source>
        <strain evidence="1">180601</strain>
        <tissue evidence="1">Whole Body</tissue>
    </source>
</reference>
<keyword evidence="2" id="KW-1185">Reference proteome</keyword>